<reference evidence="1" key="1">
    <citation type="submission" date="2022-08" db="EMBL/GenBank/DDBJ databases">
        <title>Genome Sequence of Pycnoporus sanguineus.</title>
        <authorList>
            <person name="Buettner E."/>
        </authorList>
    </citation>
    <scope>NUCLEOTIDE SEQUENCE</scope>
    <source>
        <strain evidence="1">CG-C14</strain>
    </source>
</reference>
<dbReference type="Proteomes" id="UP001144978">
    <property type="component" value="Unassembled WGS sequence"/>
</dbReference>
<evidence type="ECO:0000313" key="1">
    <source>
        <dbReference type="EMBL" id="KAJ2986568.1"/>
    </source>
</evidence>
<organism evidence="1 2">
    <name type="scientific">Trametes sanguinea</name>
    <dbReference type="NCBI Taxonomy" id="158606"/>
    <lineage>
        <taxon>Eukaryota</taxon>
        <taxon>Fungi</taxon>
        <taxon>Dikarya</taxon>
        <taxon>Basidiomycota</taxon>
        <taxon>Agaricomycotina</taxon>
        <taxon>Agaricomycetes</taxon>
        <taxon>Polyporales</taxon>
        <taxon>Polyporaceae</taxon>
        <taxon>Trametes</taxon>
    </lineage>
</organism>
<proteinExistence type="predicted"/>
<accession>A0ACC1P5M1</accession>
<sequence>MQARSLWAYIRDRRFVDFASAAQQPDELDALEKACDAAVFGKDRETVLDETYRRAGKAVQRPAHWIARRRPPGSSHWCPGEEDRRDGACSPKHLFVGKGAFIKPHLDTPRSADMFGSLVVVILTPHEGGELILRQGGKEWTFDSARLFAGHNDRVAFVAFFSDIEQEQRKQQNEGMADVGDGRTLKMKKSSTFRARATQAFRSIKNVGKSNNTSNRRASVSAPKLMMPTAPPKSAKMEDGSAQTSATLPSRHSCQEPSSPRPTSPTVNRRRSLTLSQMFAFKEKEKENQGSGRPASPMSAEPPSPAHPSHDSEPFARPMSPTEFRSSSSHGDFLQPMEDCEATPTRSTSPTGDDPSKPTLSKRKSFRRRLSVLELQKLFSKGGSSNSQPATVRPFRPSSVADAHHSDIHHSQVPSQDTEEDLFSPTSRSRPLSMDSTDDDD</sequence>
<evidence type="ECO:0000313" key="2">
    <source>
        <dbReference type="Proteomes" id="UP001144978"/>
    </source>
</evidence>
<comment type="caution">
    <text evidence="1">The sequence shown here is derived from an EMBL/GenBank/DDBJ whole genome shotgun (WGS) entry which is preliminary data.</text>
</comment>
<keyword evidence="2" id="KW-1185">Reference proteome</keyword>
<name>A0ACC1P5M1_9APHY</name>
<dbReference type="EMBL" id="JANSHE010003324">
    <property type="protein sequence ID" value="KAJ2986568.1"/>
    <property type="molecule type" value="Genomic_DNA"/>
</dbReference>
<protein>
    <submittedName>
        <fullName evidence="1">Uncharacterized protein</fullName>
    </submittedName>
</protein>
<gene>
    <name evidence="1" type="ORF">NUW54_g9720</name>
</gene>